<dbReference type="InterPro" id="IPR023917">
    <property type="entry name" value="Bifunctiontional_GlmU_bac-type"/>
</dbReference>
<proteinExistence type="predicted"/>
<dbReference type="EMBL" id="UINC01042511">
    <property type="protein sequence ID" value="SVB45248.1"/>
    <property type="molecule type" value="Genomic_DNA"/>
</dbReference>
<dbReference type="GO" id="GO:0016746">
    <property type="term" value="F:acyltransferase activity"/>
    <property type="evidence" value="ECO:0007669"/>
    <property type="project" value="UniProtKB-KW"/>
</dbReference>
<keyword evidence="1" id="KW-0808">Transferase</keyword>
<dbReference type="InterPro" id="IPR050065">
    <property type="entry name" value="GlmU-like"/>
</dbReference>
<evidence type="ECO:0000313" key="3">
    <source>
        <dbReference type="EMBL" id="SVB45248.1"/>
    </source>
</evidence>
<dbReference type="AlphaFoldDB" id="A0A382E3L9"/>
<evidence type="ECO:0008006" key="4">
    <source>
        <dbReference type="Google" id="ProtNLM"/>
    </source>
</evidence>
<sequence>MFPLNINRASFELRCGAFTNVERVQNLLSPEDSIQLIVRDELVPLIQARYPNITVNPKTVSSGIWLNGRGLWTDRLIKEIIPDLTYSKDDCIMAVYTKEEISLGQLYSHIDNTGIVTTELDIQYIKNIWDGIFFQSDIINSDAEYFIDYNRGNVHPSVAIDNGDNIFLGESVEVRAGSVLDARSGPIIIEDHSLVDIGSLVQGPIYIGPNCIINPGSKLRGNVTLGPMCKIGGEVDDVIFQGYSNKQHDGFLGHSYIGEWVNLGANTNNSDLKNNYGNIRLKIRDETIETGKQFLGTMMGDYSRTGISTMLNTGTIIGLGANIFGEGFQDKYIPSFQWGKEGKTDLENFLLVADKMKKRRNIIMSFEEKEFLTQLYKNII</sequence>
<evidence type="ECO:0000256" key="2">
    <source>
        <dbReference type="ARBA" id="ARBA00023315"/>
    </source>
</evidence>
<evidence type="ECO:0000256" key="1">
    <source>
        <dbReference type="ARBA" id="ARBA00022679"/>
    </source>
</evidence>
<organism evidence="3">
    <name type="scientific">marine metagenome</name>
    <dbReference type="NCBI Taxonomy" id="408172"/>
    <lineage>
        <taxon>unclassified sequences</taxon>
        <taxon>metagenomes</taxon>
        <taxon>ecological metagenomes</taxon>
    </lineage>
</organism>
<accession>A0A382E3L9</accession>
<dbReference type="SUPFAM" id="SSF51161">
    <property type="entry name" value="Trimeric LpxA-like enzymes"/>
    <property type="match status" value="1"/>
</dbReference>
<name>A0A382E3L9_9ZZZZ</name>
<dbReference type="InterPro" id="IPR011004">
    <property type="entry name" value="Trimer_LpxA-like_sf"/>
</dbReference>
<dbReference type="PANTHER" id="PTHR43584:SF9">
    <property type="entry name" value="TRANSFERASE HEXAPEPTIDE REPEAT CONTAINING PROTEIN"/>
    <property type="match status" value="1"/>
</dbReference>
<protein>
    <recommendedName>
        <fullName evidence="4">Glucose-1-phosphate thymidylyltransferase</fullName>
    </recommendedName>
</protein>
<dbReference type="Pfam" id="PF13562">
    <property type="entry name" value="NTP_transf_4"/>
    <property type="match status" value="1"/>
</dbReference>
<dbReference type="NCBIfam" id="TIGR03991">
    <property type="entry name" value="alt_bact_glmU"/>
    <property type="match status" value="1"/>
</dbReference>
<dbReference type="Gene3D" id="2.160.10.10">
    <property type="entry name" value="Hexapeptide repeat proteins"/>
    <property type="match status" value="1"/>
</dbReference>
<keyword evidence="2" id="KW-0012">Acyltransferase</keyword>
<gene>
    <name evidence="3" type="ORF">METZ01_LOCUS198102</name>
</gene>
<dbReference type="PANTHER" id="PTHR43584">
    <property type="entry name" value="NUCLEOTIDYL TRANSFERASE"/>
    <property type="match status" value="1"/>
</dbReference>
<reference evidence="3" key="1">
    <citation type="submission" date="2018-05" db="EMBL/GenBank/DDBJ databases">
        <authorList>
            <person name="Lanie J.A."/>
            <person name="Ng W.-L."/>
            <person name="Kazmierczak K.M."/>
            <person name="Andrzejewski T.M."/>
            <person name="Davidsen T.M."/>
            <person name="Wayne K.J."/>
            <person name="Tettelin H."/>
            <person name="Glass J.I."/>
            <person name="Rusch D."/>
            <person name="Podicherti R."/>
            <person name="Tsui H.-C.T."/>
            <person name="Winkler M.E."/>
        </authorList>
    </citation>
    <scope>NUCLEOTIDE SEQUENCE</scope>
</reference>
<dbReference type="GO" id="GO:0016779">
    <property type="term" value="F:nucleotidyltransferase activity"/>
    <property type="evidence" value="ECO:0007669"/>
    <property type="project" value="UniProtKB-ARBA"/>
</dbReference>